<accession>A0A2G3PRC4</accession>
<dbReference type="InterPro" id="IPR016084">
    <property type="entry name" value="Haem_Oase-like_multi-hlx"/>
</dbReference>
<dbReference type="Proteomes" id="UP000225108">
    <property type="component" value="Unassembled WGS sequence"/>
</dbReference>
<organism evidence="1 2">
    <name type="scientific">Williamsia marianensis</name>
    <dbReference type="NCBI Taxonomy" id="85044"/>
    <lineage>
        <taxon>Bacteria</taxon>
        <taxon>Bacillati</taxon>
        <taxon>Actinomycetota</taxon>
        <taxon>Actinomycetes</taxon>
        <taxon>Mycobacteriales</taxon>
        <taxon>Nocardiaceae</taxon>
        <taxon>Williamsia</taxon>
    </lineage>
</organism>
<dbReference type="SUPFAM" id="SSF48613">
    <property type="entry name" value="Heme oxygenase-like"/>
    <property type="match status" value="1"/>
</dbReference>
<evidence type="ECO:0000313" key="1">
    <source>
        <dbReference type="EMBL" id="PHV68301.1"/>
    </source>
</evidence>
<name>A0A2G3PRC4_WILMA</name>
<evidence type="ECO:0008006" key="3">
    <source>
        <dbReference type="Google" id="ProtNLM"/>
    </source>
</evidence>
<protein>
    <recommendedName>
        <fullName evidence="3">Heme oxygenase-like protein</fullName>
    </recommendedName>
</protein>
<dbReference type="AlphaFoldDB" id="A0A2G3PRC4"/>
<dbReference type="RefSeq" id="WP_099381440.1">
    <property type="nucleotide sequence ID" value="NZ_PEBD01000004.1"/>
</dbReference>
<reference evidence="1 2" key="1">
    <citation type="submission" date="2017-10" db="EMBL/GenBank/DDBJ databases">
        <title>The draft genome sequence of Williamsia sp. BULT 1.1 isolated from the semi-arid grassland soils from South Africa.</title>
        <authorList>
            <person name="Kabwe M.H."/>
            <person name="Govender N."/>
            <person name="Mutseka Lunga P."/>
            <person name="Vikram S."/>
            <person name="Makhalanyane T.P."/>
        </authorList>
    </citation>
    <scope>NUCLEOTIDE SEQUENCE [LARGE SCALE GENOMIC DNA]</scope>
    <source>
        <strain evidence="1 2">BULT 1.1</strain>
    </source>
</reference>
<evidence type="ECO:0000313" key="2">
    <source>
        <dbReference type="Proteomes" id="UP000225108"/>
    </source>
</evidence>
<dbReference type="EMBL" id="PEBD01000004">
    <property type="protein sequence ID" value="PHV68301.1"/>
    <property type="molecule type" value="Genomic_DNA"/>
</dbReference>
<dbReference type="Gene3D" id="1.20.910.10">
    <property type="entry name" value="Heme oxygenase-like"/>
    <property type="match status" value="1"/>
</dbReference>
<proteinExistence type="predicted"/>
<gene>
    <name evidence="1" type="ORF">CSW57_03415</name>
</gene>
<sequence length="342" mass="37865">MTAPLKTSSSSSIIRDLPKPAGPLSAAVVSALSRDPETSTSLLSLDESAYDTEPYGRDLQLALYVCYELHYRGFIGVDDAWEWNPELLRLRGRLEKKFMNALRADVEPGDNATAEIEALSIETPDGSGPSYYLCDVGTWHQLQEYFVHRSVYHLKEADPHAWAIPRLTGQAKASFVAVEFDEFGGGRGENVHQQLYADLLDAAGLDSDYLTYLEIVPGESLALVNLMSMLGLHRSLRGAVVGHFAATEITSSPGSRRLAQALERLDAPDECIRFYREHVEADAVHEQVLRHEVVGDLLAREPELESDVVFGIRAFDFLEVKLAALLMKSWTEGKCSLLEPVS</sequence>
<dbReference type="Pfam" id="PF14518">
    <property type="entry name" value="Haem_oxygenas_2"/>
    <property type="match status" value="1"/>
</dbReference>
<dbReference type="SMART" id="SM01236">
    <property type="entry name" value="Haem_oxygenase_2"/>
    <property type="match status" value="1"/>
</dbReference>
<comment type="caution">
    <text evidence="1">The sequence shown here is derived from an EMBL/GenBank/DDBJ whole genome shotgun (WGS) entry which is preliminary data.</text>
</comment>